<dbReference type="Proteomes" id="UP000176867">
    <property type="component" value="Unassembled WGS sequence"/>
</dbReference>
<evidence type="ECO:0000256" key="10">
    <source>
        <dbReference type="SAM" id="Phobius"/>
    </source>
</evidence>
<evidence type="ECO:0000256" key="6">
    <source>
        <dbReference type="ARBA" id="ARBA00023002"/>
    </source>
</evidence>
<keyword evidence="9" id="KW-0676">Redox-active center</keyword>
<evidence type="ECO:0000313" key="12">
    <source>
        <dbReference type="EMBL" id="OGG93788.1"/>
    </source>
</evidence>
<evidence type="ECO:0000256" key="4">
    <source>
        <dbReference type="ARBA" id="ARBA00022719"/>
    </source>
</evidence>
<dbReference type="Gene3D" id="1.20.1440.130">
    <property type="entry name" value="VKOR domain"/>
    <property type="match status" value="1"/>
</dbReference>
<feature type="transmembrane region" description="Helical" evidence="10">
    <location>
        <begin position="62"/>
        <end position="81"/>
    </location>
</feature>
<dbReference type="GO" id="GO:0016020">
    <property type="term" value="C:membrane"/>
    <property type="evidence" value="ECO:0007669"/>
    <property type="project" value="UniProtKB-SubCell"/>
</dbReference>
<dbReference type="InterPro" id="IPR012932">
    <property type="entry name" value="VKOR"/>
</dbReference>
<feature type="transmembrane region" description="Helical" evidence="10">
    <location>
        <begin position="111"/>
        <end position="135"/>
    </location>
</feature>
<dbReference type="GO" id="GO:0048038">
    <property type="term" value="F:quinone binding"/>
    <property type="evidence" value="ECO:0007669"/>
    <property type="project" value="UniProtKB-KW"/>
</dbReference>
<reference evidence="12 13" key="1">
    <citation type="journal article" date="2016" name="Nat. Commun.">
        <title>Thousands of microbial genomes shed light on interconnected biogeochemical processes in an aquifer system.</title>
        <authorList>
            <person name="Anantharaman K."/>
            <person name="Brown C.T."/>
            <person name="Hug L.A."/>
            <person name="Sharon I."/>
            <person name="Castelle C.J."/>
            <person name="Probst A.J."/>
            <person name="Thomas B.C."/>
            <person name="Singh A."/>
            <person name="Wilkins M.J."/>
            <person name="Karaoz U."/>
            <person name="Brodie E.L."/>
            <person name="Williams K.H."/>
            <person name="Hubbard S.S."/>
            <person name="Banfield J.F."/>
        </authorList>
    </citation>
    <scope>NUCLEOTIDE SEQUENCE [LARGE SCALE GENOMIC DNA]</scope>
</reference>
<keyword evidence="4" id="KW-0874">Quinone</keyword>
<feature type="transmembrane region" description="Helical" evidence="10">
    <location>
        <begin position="88"/>
        <end position="105"/>
    </location>
</feature>
<dbReference type="EMBL" id="MFMU01000004">
    <property type="protein sequence ID" value="OGG93788.1"/>
    <property type="molecule type" value="Genomic_DNA"/>
</dbReference>
<dbReference type="Pfam" id="PF07884">
    <property type="entry name" value="VKOR"/>
    <property type="match status" value="1"/>
</dbReference>
<evidence type="ECO:0000256" key="5">
    <source>
        <dbReference type="ARBA" id="ARBA00022989"/>
    </source>
</evidence>
<organism evidence="12 13">
    <name type="scientific">Candidatus Kaiserbacteria bacterium RIFOXYD1_FULL_47_14</name>
    <dbReference type="NCBI Taxonomy" id="1798533"/>
    <lineage>
        <taxon>Bacteria</taxon>
        <taxon>Candidatus Kaiseribacteriota</taxon>
    </lineage>
</organism>
<evidence type="ECO:0000259" key="11">
    <source>
        <dbReference type="SMART" id="SM00756"/>
    </source>
</evidence>
<keyword evidence="6" id="KW-0560">Oxidoreductase</keyword>
<keyword evidence="7 10" id="KW-0472">Membrane</keyword>
<gene>
    <name evidence="12" type="ORF">A2609_00885</name>
</gene>
<evidence type="ECO:0000313" key="13">
    <source>
        <dbReference type="Proteomes" id="UP000176867"/>
    </source>
</evidence>
<dbReference type="InterPro" id="IPR044698">
    <property type="entry name" value="VKOR/LTO1"/>
</dbReference>
<dbReference type="SMART" id="SM00756">
    <property type="entry name" value="VKc"/>
    <property type="match status" value="1"/>
</dbReference>
<dbReference type="CDD" id="cd12916">
    <property type="entry name" value="VKOR_1"/>
    <property type="match status" value="1"/>
</dbReference>
<protein>
    <recommendedName>
        <fullName evidence="11">Vitamin K epoxide reductase domain-containing protein</fullName>
    </recommendedName>
</protein>
<evidence type="ECO:0000256" key="7">
    <source>
        <dbReference type="ARBA" id="ARBA00023136"/>
    </source>
</evidence>
<keyword evidence="8" id="KW-1015">Disulfide bond</keyword>
<keyword evidence="3 10" id="KW-0812">Transmembrane</keyword>
<sequence length="142" mass="15661">MKRAGVVCIVVLAFFGLADSIYLAQNEISNTPLICTVQNLSDCNIVATSQYSRIFGIPLAEFGVAFFSIVFILSALELFLFNRILRRILQMISLVGVVASLYFSFIEIFVIHALCIYCLASAGITLFILISASIIEPVRKNV</sequence>
<feature type="domain" description="Vitamin K epoxide reductase" evidence="11">
    <location>
        <begin position="2"/>
        <end position="134"/>
    </location>
</feature>
<proteinExistence type="inferred from homology"/>
<evidence type="ECO:0000256" key="8">
    <source>
        <dbReference type="ARBA" id="ARBA00023157"/>
    </source>
</evidence>
<dbReference type="STRING" id="1798533.A2609_00885"/>
<comment type="caution">
    <text evidence="12">The sequence shown here is derived from an EMBL/GenBank/DDBJ whole genome shotgun (WGS) entry which is preliminary data.</text>
</comment>
<keyword evidence="5 10" id="KW-1133">Transmembrane helix</keyword>
<dbReference type="AlphaFoldDB" id="A0A1F6G6R4"/>
<evidence type="ECO:0000256" key="3">
    <source>
        <dbReference type="ARBA" id="ARBA00022692"/>
    </source>
</evidence>
<accession>A0A1F6G6R4</accession>
<dbReference type="GO" id="GO:0016491">
    <property type="term" value="F:oxidoreductase activity"/>
    <property type="evidence" value="ECO:0007669"/>
    <property type="project" value="UniProtKB-KW"/>
</dbReference>
<dbReference type="PANTHER" id="PTHR34573:SF1">
    <property type="entry name" value="VITAMIN K EPOXIDE REDUCTASE DOMAIN-CONTAINING PROTEIN"/>
    <property type="match status" value="1"/>
</dbReference>
<evidence type="ECO:0000256" key="9">
    <source>
        <dbReference type="ARBA" id="ARBA00023284"/>
    </source>
</evidence>
<comment type="subcellular location">
    <subcellularLocation>
        <location evidence="1">Membrane</location>
        <topology evidence="1">Multi-pass membrane protein</topology>
    </subcellularLocation>
</comment>
<evidence type="ECO:0000256" key="1">
    <source>
        <dbReference type="ARBA" id="ARBA00004141"/>
    </source>
</evidence>
<evidence type="ECO:0000256" key="2">
    <source>
        <dbReference type="ARBA" id="ARBA00006214"/>
    </source>
</evidence>
<comment type="similarity">
    <text evidence="2">Belongs to the VKOR family.</text>
</comment>
<dbReference type="InterPro" id="IPR038354">
    <property type="entry name" value="VKOR_sf"/>
</dbReference>
<name>A0A1F6G6R4_9BACT</name>
<dbReference type="PANTHER" id="PTHR34573">
    <property type="entry name" value="VKC DOMAIN-CONTAINING PROTEIN"/>
    <property type="match status" value="1"/>
</dbReference>